<proteinExistence type="predicted"/>
<protein>
    <recommendedName>
        <fullName evidence="3">DUF8175 domain-containing protein</fullName>
    </recommendedName>
</protein>
<comment type="caution">
    <text evidence="4">The sequence shown here is derived from an EMBL/GenBank/DDBJ whole genome shotgun (WGS) entry which is preliminary data.</text>
</comment>
<feature type="transmembrane region" description="Helical" evidence="2">
    <location>
        <begin position="12"/>
        <end position="33"/>
    </location>
</feature>
<accession>A0A4R2HBF6</accession>
<keyword evidence="2" id="KW-1133">Transmembrane helix</keyword>
<dbReference type="InterPro" id="IPR058488">
    <property type="entry name" value="DUF8175"/>
</dbReference>
<feature type="region of interest" description="Disordered" evidence="1">
    <location>
        <begin position="47"/>
        <end position="98"/>
    </location>
</feature>
<sequence length="254" mass="26783">MNENEDQSPFGRGFIAACIVIGAVLLCGALLLITGLTSGSADTSAGTAQVAQAREPAQTTSTAQPAIPAVESGAGRSSCALPAGDQTIPTEPPSVDGWDVSRRVVVPRSTTNGPATTDPDGFRHCFAHSPSGAVFAAYNVVAALADQRQAIPTVRKLMLPGPNTDALIRELRKEEPSTRSAVIQLAGYRVLDADQDRATIMLALPVESAYMSITLTLAWHHDDWHLQPPPPGEPVGTPFAQHRDLNDFVAWSGV</sequence>
<keyword evidence="2" id="KW-0472">Membrane</keyword>
<dbReference type="OrthoDB" id="4428031at2"/>
<dbReference type="AlphaFoldDB" id="A0A4R2HBF6"/>
<dbReference type="RefSeq" id="WP_132211661.1">
    <property type="nucleotide sequence ID" value="NZ_SLWN01000008.1"/>
</dbReference>
<keyword evidence="5" id="KW-1185">Reference proteome</keyword>
<name>A0A4R2HBF6_9ACTN</name>
<dbReference type="EMBL" id="SLWN01000008">
    <property type="protein sequence ID" value="TCO24867.1"/>
    <property type="molecule type" value="Genomic_DNA"/>
</dbReference>
<dbReference type="Pfam" id="PF26526">
    <property type="entry name" value="DUF8175"/>
    <property type="match status" value="1"/>
</dbReference>
<dbReference type="Proteomes" id="UP000294508">
    <property type="component" value="Unassembled WGS sequence"/>
</dbReference>
<reference evidence="4 5" key="1">
    <citation type="journal article" date="2015" name="Stand. Genomic Sci.">
        <title>Genomic Encyclopedia of Bacterial and Archaeal Type Strains, Phase III: the genomes of soil and plant-associated and newly described type strains.</title>
        <authorList>
            <person name="Whitman W.B."/>
            <person name="Woyke T."/>
            <person name="Klenk H.P."/>
            <person name="Zhou Y."/>
            <person name="Lilburn T.G."/>
            <person name="Beck B.J."/>
            <person name="De Vos P."/>
            <person name="Vandamme P."/>
            <person name="Eisen J.A."/>
            <person name="Garrity G."/>
            <person name="Hugenholtz P."/>
            <person name="Kyrpides N.C."/>
        </authorList>
    </citation>
    <scope>NUCLEOTIDE SEQUENCE [LARGE SCALE GENOMIC DNA]</scope>
    <source>
        <strain evidence="4 5">VKM Ac-2572</strain>
    </source>
</reference>
<evidence type="ECO:0000313" key="5">
    <source>
        <dbReference type="Proteomes" id="UP000294508"/>
    </source>
</evidence>
<organism evidence="4 5">
    <name type="scientific">Kribbella steppae</name>
    <dbReference type="NCBI Taxonomy" id="2512223"/>
    <lineage>
        <taxon>Bacteria</taxon>
        <taxon>Bacillati</taxon>
        <taxon>Actinomycetota</taxon>
        <taxon>Actinomycetes</taxon>
        <taxon>Propionibacteriales</taxon>
        <taxon>Kribbellaceae</taxon>
        <taxon>Kribbella</taxon>
    </lineage>
</organism>
<keyword evidence="2" id="KW-0812">Transmembrane</keyword>
<feature type="domain" description="DUF8175" evidence="3">
    <location>
        <begin position="63"/>
        <end position="249"/>
    </location>
</feature>
<gene>
    <name evidence="4" type="ORF">EV652_108403</name>
</gene>
<evidence type="ECO:0000256" key="2">
    <source>
        <dbReference type="SAM" id="Phobius"/>
    </source>
</evidence>
<evidence type="ECO:0000313" key="4">
    <source>
        <dbReference type="EMBL" id="TCO24867.1"/>
    </source>
</evidence>
<evidence type="ECO:0000259" key="3">
    <source>
        <dbReference type="Pfam" id="PF26526"/>
    </source>
</evidence>
<evidence type="ECO:0000256" key="1">
    <source>
        <dbReference type="SAM" id="MobiDB-lite"/>
    </source>
</evidence>